<protein>
    <recommendedName>
        <fullName evidence="3">SAM-dependent methyltransferase</fullName>
    </recommendedName>
</protein>
<dbReference type="AlphaFoldDB" id="A0A8J7SMR7"/>
<evidence type="ECO:0000313" key="1">
    <source>
        <dbReference type="EMBL" id="MBK1791268.1"/>
    </source>
</evidence>
<organism evidence="1 2">
    <name type="scientific">Persicirhabdus sediminis</name>
    <dbReference type="NCBI Taxonomy" id="454144"/>
    <lineage>
        <taxon>Bacteria</taxon>
        <taxon>Pseudomonadati</taxon>
        <taxon>Verrucomicrobiota</taxon>
        <taxon>Verrucomicrobiia</taxon>
        <taxon>Verrucomicrobiales</taxon>
        <taxon>Verrucomicrobiaceae</taxon>
        <taxon>Persicirhabdus</taxon>
    </lineage>
</organism>
<comment type="caution">
    <text evidence="1">The sequence shown here is derived from an EMBL/GenBank/DDBJ whole genome shotgun (WGS) entry which is preliminary data.</text>
</comment>
<sequence>MAMRLENVVPFGRSLDEYQKMFSLTKSELKSKIIGVADGPASFNAELRALGGEVISIDPIYEFGADEIEERFNAVIDNIIAQVENTPNDWVWSYHGSSDGLRENRMKATQVFTDDYRVNRQSSSYVQGALPSLPFADDQFELGLCSHFLFLYTDHYSYEFHEQSVLEMLRVAKEVRIFPLLTLMREYSPYIEPLLSVLIDSGYSVDVREVEYELQKGGNQMLVIKRASARYH</sequence>
<evidence type="ECO:0000313" key="2">
    <source>
        <dbReference type="Proteomes" id="UP000624703"/>
    </source>
</evidence>
<dbReference type="Proteomes" id="UP000624703">
    <property type="component" value="Unassembled WGS sequence"/>
</dbReference>
<proteinExistence type="predicted"/>
<reference evidence="1" key="1">
    <citation type="submission" date="2021-01" db="EMBL/GenBank/DDBJ databases">
        <title>Modified the classification status of verrucomicrobia.</title>
        <authorList>
            <person name="Feng X."/>
        </authorList>
    </citation>
    <scope>NUCLEOTIDE SEQUENCE</scope>
    <source>
        <strain evidence="1">_KCTC 22039</strain>
    </source>
</reference>
<keyword evidence="2" id="KW-1185">Reference proteome</keyword>
<evidence type="ECO:0008006" key="3">
    <source>
        <dbReference type="Google" id="ProtNLM"/>
    </source>
</evidence>
<name>A0A8J7SMR7_9BACT</name>
<accession>A0A8J7SMR7</accession>
<dbReference type="EMBL" id="JAENIM010000039">
    <property type="protein sequence ID" value="MBK1791268.1"/>
    <property type="molecule type" value="Genomic_DNA"/>
</dbReference>
<gene>
    <name evidence="1" type="ORF">JIN82_08900</name>
</gene>